<dbReference type="OrthoDB" id="7679028at2759"/>
<keyword evidence="1" id="KW-1133">Transmembrane helix</keyword>
<dbReference type="AlphaFoldDB" id="A0A8J2H098"/>
<dbReference type="EMBL" id="CAJNRD030001116">
    <property type="protein sequence ID" value="CAG5075610.1"/>
    <property type="molecule type" value="Genomic_DNA"/>
</dbReference>
<name>A0A8J2H098_COTCN</name>
<evidence type="ECO:0000313" key="2">
    <source>
        <dbReference type="EMBL" id="CAG5075610.1"/>
    </source>
</evidence>
<evidence type="ECO:0000313" key="3">
    <source>
        <dbReference type="Proteomes" id="UP000786811"/>
    </source>
</evidence>
<sequence>MLIKVSCSQITTYSSLQTDSDVHFYSHVKRLLEFCFSDRLNPVVITEELYDKIHKIPWEIVEPPTIILDNNFESKEIQVFSPRYPTYVLLVSGSIKKLKTLFDNLKSTTTWSVESYFFIVDVENFCENANEVLKLLWKLDLLSSFYLCRESDSDNLIIYNYNPFTNYAPYPWRSAETTSQEITEKGTLLYQYFDNDRRVCHNITFDKTKTLGDHKIKTTVILKIHNATRDDVIDVKKNEISALLAGPSHYSIETLQNLFDHRYHVFYDRELYQDILSQNIWVTEDDKKFLHSCSHIELFRCAKNVSENSTIACIYKTSLQLKTMKKFSNVYMSKNLVFTKYYAPWTRKNWALKKKLDKISQEVLESGFLNHLDREMYINRIKKIRKIERIETSEQLDEVTEFDLIPAYKIFGVSLIIALLIFCVEVIIEKMFTHPKTDHKQTMSRVEPKIKRSKLRKTIKKHKRNRNRRFWLP</sequence>
<feature type="transmembrane region" description="Helical" evidence="1">
    <location>
        <begin position="410"/>
        <end position="428"/>
    </location>
</feature>
<evidence type="ECO:0000256" key="1">
    <source>
        <dbReference type="SAM" id="Phobius"/>
    </source>
</evidence>
<protein>
    <submittedName>
        <fullName evidence="2">Uncharacterized protein</fullName>
    </submittedName>
</protein>
<organism evidence="2 3">
    <name type="scientific">Cotesia congregata</name>
    <name type="common">Parasitoid wasp</name>
    <name type="synonym">Apanteles congregatus</name>
    <dbReference type="NCBI Taxonomy" id="51543"/>
    <lineage>
        <taxon>Eukaryota</taxon>
        <taxon>Metazoa</taxon>
        <taxon>Ecdysozoa</taxon>
        <taxon>Arthropoda</taxon>
        <taxon>Hexapoda</taxon>
        <taxon>Insecta</taxon>
        <taxon>Pterygota</taxon>
        <taxon>Neoptera</taxon>
        <taxon>Endopterygota</taxon>
        <taxon>Hymenoptera</taxon>
        <taxon>Apocrita</taxon>
        <taxon>Ichneumonoidea</taxon>
        <taxon>Braconidae</taxon>
        <taxon>Microgastrinae</taxon>
        <taxon>Cotesia</taxon>
    </lineage>
</organism>
<accession>A0A8J2H098</accession>
<reference evidence="2" key="1">
    <citation type="submission" date="2021-04" db="EMBL/GenBank/DDBJ databases">
        <authorList>
            <person name="Chebbi M.A.C M."/>
        </authorList>
    </citation>
    <scope>NUCLEOTIDE SEQUENCE</scope>
</reference>
<comment type="caution">
    <text evidence="2">The sequence shown here is derived from an EMBL/GenBank/DDBJ whole genome shotgun (WGS) entry which is preliminary data.</text>
</comment>
<keyword evidence="1" id="KW-0472">Membrane</keyword>
<keyword evidence="3" id="KW-1185">Reference proteome</keyword>
<keyword evidence="1" id="KW-0812">Transmembrane</keyword>
<dbReference type="Proteomes" id="UP000786811">
    <property type="component" value="Unassembled WGS sequence"/>
</dbReference>
<proteinExistence type="predicted"/>
<gene>
    <name evidence="2" type="ORF">HICCMSTLAB_LOCUS1764</name>
</gene>